<reference evidence="1" key="1">
    <citation type="journal article" date="2021" name="Environ. Microbiol.">
        <title>Gene family expansions and transcriptome signatures uncover fungal adaptations to wood decay.</title>
        <authorList>
            <person name="Hage H."/>
            <person name="Miyauchi S."/>
            <person name="Viragh M."/>
            <person name="Drula E."/>
            <person name="Min B."/>
            <person name="Chaduli D."/>
            <person name="Navarro D."/>
            <person name="Favel A."/>
            <person name="Norest M."/>
            <person name="Lesage-Meessen L."/>
            <person name="Balint B."/>
            <person name="Merenyi Z."/>
            <person name="de Eugenio L."/>
            <person name="Morin E."/>
            <person name="Martinez A.T."/>
            <person name="Baldrian P."/>
            <person name="Stursova M."/>
            <person name="Martinez M.J."/>
            <person name="Novotny C."/>
            <person name="Magnuson J.K."/>
            <person name="Spatafora J.W."/>
            <person name="Maurice S."/>
            <person name="Pangilinan J."/>
            <person name="Andreopoulos W."/>
            <person name="LaButti K."/>
            <person name="Hundley H."/>
            <person name="Na H."/>
            <person name="Kuo A."/>
            <person name="Barry K."/>
            <person name="Lipzen A."/>
            <person name="Henrissat B."/>
            <person name="Riley R."/>
            <person name="Ahrendt S."/>
            <person name="Nagy L.G."/>
            <person name="Grigoriev I.V."/>
            <person name="Martin F."/>
            <person name="Rosso M.N."/>
        </authorList>
    </citation>
    <scope>NUCLEOTIDE SEQUENCE</scope>
    <source>
        <strain evidence="1">CBS 384.51</strain>
    </source>
</reference>
<dbReference type="Proteomes" id="UP001055072">
    <property type="component" value="Unassembled WGS sequence"/>
</dbReference>
<comment type="caution">
    <text evidence="1">The sequence shown here is derived from an EMBL/GenBank/DDBJ whole genome shotgun (WGS) entry which is preliminary data.</text>
</comment>
<sequence>MHKSYAQAVASSNDPNGRTATNSSSSRTPSSSRDSGSSSGTLTKSLRKFASSVIGVGGSSGYTLLPSNDSPEQQTRERTTSVLSDTTETGDNDNNVEARPSRVSAASTCRATGCGHCHSGRSQLRFSHHSHHNPSRSIHYSNYSQPRFSYHSDRSRPSHLTNYSRSSFIRRPTSTFVVGMEESPDGPTVVEMKTAVVQSALDKDGMGKYQWCIFFLCGFGYALDLMWAQALSLVTPRIQQELGISDEQYGDIFSVFSAGLTVGAFVWGVLVDIIGRRWAFNLTVGIVAVFGVVLGALNGWNGLCAITFFIGFGLGGNIPIDATIVLEFLPNDRRYLLAALSVFQPIGVIITSLLSWALIPKFACTPGLPACSKLEPGIAISDETCCTKSSNYGWRYALFTIGGLSVLAFIARFGLFTFEESPKFLISKGKDQEAVDVVNRVRAFNGKRANGSIIRAFGVFGRDRDDDIQVDTADDVDMLSIYELEACEKEWEERVRQREEYEAARCSECGEVDGLPPIQDQHSPSSGSSADSAKSKGKCDANVKAREDEVVDSTEDVNDLEARHANRLTRAEVKLKGLKKYIGHLGALFSSWGMVRLTVLTWICYAADYWGFTIAGSFLPKFLADRGAAANESTYDTYRNYIIIAVVGVPGVLLGAALIEIPSFGRKWAMVLSSALMGVSLFLYATITTPAASVGFNAMEYFFQSTFNAVLYGWTPEAFPAAVRGSACGLASFWGRLSSIIAPLAAAHLGDSTGVLYLAGGGVMLSTLTAMFLPDTKETDVL</sequence>
<evidence type="ECO:0000313" key="1">
    <source>
        <dbReference type="EMBL" id="KAI0088777.1"/>
    </source>
</evidence>
<protein>
    <submittedName>
        <fullName evidence="1">Major facilitator superfamily domain-containing protein</fullName>
    </submittedName>
</protein>
<evidence type="ECO:0000313" key="2">
    <source>
        <dbReference type="Proteomes" id="UP001055072"/>
    </source>
</evidence>
<keyword evidence="2" id="KW-1185">Reference proteome</keyword>
<dbReference type="EMBL" id="MU274912">
    <property type="protein sequence ID" value="KAI0088777.1"/>
    <property type="molecule type" value="Genomic_DNA"/>
</dbReference>
<name>A0ACB8U334_9APHY</name>
<accession>A0ACB8U334</accession>
<organism evidence="1 2">
    <name type="scientific">Irpex rosettiformis</name>
    <dbReference type="NCBI Taxonomy" id="378272"/>
    <lineage>
        <taxon>Eukaryota</taxon>
        <taxon>Fungi</taxon>
        <taxon>Dikarya</taxon>
        <taxon>Basidiomycota</taxon>
        <taxon>Agaricomycotina</taxon>
        <taxon>Agaricomycetes</taxon>
        <taxon>Polyporales</taxon>
        <taxon>Irpicaceae</taxon>
        <taxon>Irpex</taxon>
    </lineage>
</organism>
<gene>
    <name evidence="1" type="ORF">BDY19DRAFT_146092</name>
</gene>
<proteinExistence type="predicted"/>